<name>A0A0L0W4W9_9BASI</name>
<feature type="region of interest" description="Disordered" evidence="1">
    <location>
        <begin position="182"/>
        <end position="203"/>
    </location>
</feature>
<sequence>MAIYSQPSLRQPESISPEFYFSSQAFITKAQADINQLLNTWQDSVRSLPPHKKVLGPFLKFKSIYTRLGWIYIHLSVVDPALRKHWFSTLSRLLINQLNQPNQPLKQIGALFTLWALWGTQPESSVLGPKQYIIIDPKTDRYLNSLPSQLSEQLDRYFKDSIDESFEQPAKNTTLNRQLHHNHHHHPYHHHQNSSSSSSTSLTIKHRAHLDPNIFGPPPPTIKPSDSIHQVLRNLQEHHAFIIQPHQTALVYPPLPTNRVSLQNSSSSDPQIYITPNPQPPPITSHHNLDRITETVLKTKDEFQKWKIEQDQSLCDPTELNRLRTSYLSTKSFLNQPTASTSTSSGLGLMVGNNNSDGGAEDPLTKELFIEAIGMTRKVIQKTGPGLDHLLFPEPHSSSKSNTTISSTGVNLKSKNSKKNKKNSVVVGKQAQDHQITSLDAFFLVDHSTSVPDLLSK</sequence>
<comment type="caution">
    <text evidence="2">The sequence shown here is derived from an EMBL/GenBank/DDBJ whole genome shotgun (WGS) entry which is preliminary data.</text>
</comment>
<feature type="region of interest" description="Disordered" evidence="1">
    <location>
        <begin position="390"/>
        <end position="430"/>
    </location>
</feature>
<feature type="compositionally biased region" description="Basic residues" evidence="1">
    <location>
        <begin position="182"/>
        <end position="192"/>
    </location>
</feature>
<dbReference type="EMBL" id="AJIL01000003">
    <property type="protein sequence ID" value="KNF06549.1"/>
    <property type="molecule type" value="Genomic_DNA"/>
</dbReference>
<dbReference type="OrthoDB" id="3253083at2759"/>
<dbReference type="Proteomes" id="UP000054564">
    <property type="component" value="Unassembled WGS sequence"/>
</dbReference>
<keyword evidence="3" id="KW-1185">Reference proteome</keyword>
<evidence type="ECO:0000313" key="2">
    <source>
        <dbReference type="EMBL" id="KNF06549.1"/>
    </source>
</evidence>
<proteinExistence type="predicted"/>
<evidence type="ECO:0000256" key="1">
    <source>
        <dbReference type="SAM" id="MobiDB-lite"/>
    </source>
</evidence>
<gene>
    <name evidence="2" type="ORF">PSTG_00424</name>
</gene>
<reference evidence="3" key="1">
    <citation type="submission" date="2014-03" db="EMBL/GenBank/DDBJ databases">
        <title>The Genome Sequence of Puccinia striiformis f. sp. tritici PST-78.</title>
        <authorList>
            <consortium name="The Broad Institute Genome Sequencing Platform"/>
            <person name="Cuomo C."/>
            <person name="Hulbert S."/>
            <person name="Chen X."/>
            <person name="Walker B."/>
            <person name="Young S.K."/>
            <person name="Zeng Q."/>
            <person name="Gargeya S."/>
            <person name="Fitzgerald M."/>
            <person name="Haas B."/>
            <person name="Abouelleil A."/>
            <person name="Alvarado L."/>
            <person name="Arachchi H.M."/>
            <person name="Berlin A.M."/>
            <person name="Chapman S.B."/>
            <person name="Goldberg J."/>
            <person name="Griggs A."/>
            <person name="Gujja S."/>
            <person name="Hansen M."/>
            <person name="Howarth C."/>
            <person name="Imamovic A."/>
            <person name="Larimer J."/>
            <person name="McCowan C."/>
            <person name="Montmayeur A."/>
            <person name="Murphy C."/>
            <person name="Neiman D."/>
            <person name="Pearson M."/>
            <person name="Priest M."/>
            <person name="Roberts A."/>
            <person name="Saif S."/>
            <person name="Shea T."/>
            <person name="Sisk P."/>
            <person name="Sykes S."/>
            <person name="Wortman J."/>
            <person name="Nusbaum C."/>
            <person name="Birren B."/>
        </authorList>
    </citation>
    <scope>NUCLEOTIDE SEQUENCE [LARGE SCALE GENOMIC DNA]</scope>
    <source>
        <strain evidence="3">race PST-78</strain>
    </source>
</reference>
<protein>
    <submittedName>
        <fullName evidence="2">Uncharacterized protein</fullName>
    </submittedName>
</protein>
<accession>A0A0L0W4W9</accession>
<evidence type="ECO:0000313" key="3">
    <source>
        <dbReference type="Proteomes" id="UP000054564"/>
    </source>
</evidence>
<dbReference type="AlphaFoldDB" id="A0A0L0W4W9"/>
<dbReference type="STRING" id="1165861.A0A0L0W4W9"/>
<feature type="compositionally biased region" description="Low complexity" evidence="1">
    <location>
        <begin position="398"/>
        <end position="408"/>
    </location>
</feature>
<organism evidence="2 3">
    <name type="scientific">Puccinia striiformis f. sp. tritici PST-78</name>
    <dbReference type="NCBI Taxonomy" id="1165861"/>
    <lineage>
        <taxon>Eukaryota</taxon>
        <taxon>Fungi</taxon>
        <taxon>Dikarya</taxon>
        <taxon>Basidiomycota</taxon>
        <taxon>Pucciniomycotina</taxon>
        <taxon>Pucciniomycetes</taxon>
        <taxon>Pucciniales</taxon>
        <taxon>Pucciniaceae</taxon>
        <taxon>Puccinia</taxon>
    </lineage>
</organism>